<feature type="non-terminal residue" evidence="1">
    <location>
        <position position="1"/>
    </location>
</feature>
<evidence type="ECO:0000313" key="2">
    <source>
        <dbReference type="Proteomes" id="UP000789508"/>
    </source>
</evidence>
<protein>
    <submittedName>
        <fullName evidence="1">6560_t:CDS:1</fullName>
    </submittedName>
</protein>
<organism evidence="1 2">
    <name type="scientific">Ambispora leptoticha</name>
    <dbReference type="NCBI Taxonomy" id="144679"/>
    <lineage>
        <taxon>Eukaryota</taxon>
        <taxon>Fungi</taxon>
        <taxon>Fungi incertae sedis</taxon>
        <taxon>Mucoromycota</taxon>
        <taxon>Glomeromycotina</taxon>
        <taxon>Glomeromycetes</taxon>
        <taxon>Archaeosporales</taxon>
        <taxon>Ambisporaceae</taxon>
        <taxon>Ambispora</taxon>
    </lineage>
</organism>
<dbReference type="Proteomes" id="UP000789508">
    <property type="component" value="Unassembled WGS sequence"/>
</dbReference>
<proteinExistence type="predicted"/>
<sequence length="92" mass="10708">VCTFEMLDRKEVHKVLRMLVRPTFLCPRTRSGATCRFCALWEKPSQHSLVARLDIEYASYVSIATHTRWCYLSVFARSGKNLLNTFGCQIDY</sequence>
<evidence type="ECO:0000313" key="1">
    <source>
        <dbReference type="EMBL" id="CAG8661697.1"/>
    </source>
</evidence>
<reference evidence="1" key="1">
    <citation type="submission" date="2021-06" db="EMBL/GenBank/DDBJ databases">
        <authorList>
            <person name="Kallberg Y."/>
            <person name="Tangrot J."/>
            <person name="Rosling A."/>
        </authorList>
    </citation>
    <scope>NUCLEOTIDE SEQUENCE</scope>
    <source>
        <strain evidence="1">FL130A</strain>
    </source>
</reference>
<dbReference type="AlphaFoldDB" id="A0A9N9E1V5"/>
<keyword evidence="2" id="KW-1185">Reference proteome</keyword>
<name>A0A9N9E1V5_9GLOM</name>
<dbReference type="EMBL" id="CAJVPS010010968">
    <property type="protein sequence ID" value="CAG8661697.1"/>
    <property type="molecule type" value="Genomic_DNA"/>
</dbReference>
<accession>A0A9N9E1V5</accession>
<comment type="caution">
    <text evidence="1">The sequence shown here is derived from an EMBL/GenBank/DDBJ whole genome shotgun (WGS) entry which is preliminary data.</text>
</comment>
<gene>
    <name evidence="1" type="ORF">ALEPTO_LOCUS10341</name>
</gene>